<dbReference type="GO" id="GO:0001771">
    <property type="term" value="P:immunological synapse formation"/>
    <property type="evidence" value="ECO:0007669"/>
    <property type="project" value="TreeGrafter"/>
</dbReference>
<dbReference type="GO" id="GO:0001913">
    <property type="term" value="P:T cell mediated cytotoxicity"/>
    <property type="evidence" value="ECO:0007669"/>
    <property type="project" value="TreeGrafter"/>
</dbReference>
<dbReference type="OrthoDB" id="1366754at2759"/>
<dbReference type="SUPFAM" id="SSF49562">
    <property type="entry name" value="C2 domain (Calcium/lipid-binding domain, CaLB)"/>
    <property type="match status" value="1"/>
</dbReference>
<keyword evidence="5" id="KW-1185">Reference proteome</keyword>
<keyword evidence="1" id="KW-0732">Signal</keyword>
<dbReference type="SMART" id="SM00239">
    <property type="entry name" value="C2"/>
    <property type="match status" value="1"/>
</dbReference>
<comment type="caution">
    <text evidence="4">The sequence shown here is derived from an EMBL/GenBank/DDBJ whole genome shotgun (WGS) entry which is preliminary data.</text>
</comment>
<feature type="domain" description="C2" evidence="3">
    <location>
        <begin position="194"/>
        <end position="311"/>
    </location>
</feature>
<dbReference type="Proteomes" id="UP000796761">
    <property type="component" value="Unassembled WGS sequence"/>
</dbReference>
<proteinExistence type="predicted"/>
<feature type="region of interest" description="Disordered" evidence="2">
    <location>
        <begin position="128"/>
        <end position="187"/>
    </location>
</feature>
<feature type="compositionally biased region" description="Basic residues" evidence="2">
    <location>
        <begin position="503"/>
        <end position="515"/>
    </location>
</feature>
<dbReference type="PANTHER" id="PTHR46096">
    <property type="entry name" value="PERFORIN-1"/>
    <property type="match status" value="1"/>
</dbReference>
<feature type="compositionally biased region" description="Basic and acidic residues" evidence="2">
    <location>
        <begin position="447"/>
        <end position="458"/>
    </location>
</feature>
<dbReference type="InterPro" id="IPR035892">
    <property type="entry name" value="C2_domain_sf"/>
</dbReference>
<feature type="compositionally biased region" description="Acidic residues" evidence="2">
    <location>
        <begin position="152"/>
        <end position="167"/>
    </location>
</feature>
<dbReference type="EMBL" id="SWJQ01001846">
    <property type="protein sequence ID" value="TRZ07295.1"/>
    <property type="molecule type" value="Genomic_DNA"/>
</dbReference>
<evidence type="ECO:0000259" key="3">
    <source>
        <dbReference type="PROSITE" id="PS50004"/>
    </source>
</evidence>
<organism evidence="4 5">
    <name type="scientific">Zosterops borbonicus</name>
    <dbReference type="NCBI Taxonomy" id="364589"/>
    <lineage>
        <taxon>Eukaryota</taxon>
        <taxon>Metazoa</taxon>
        <taxon>Chordata</taxon>
        <taxon>Craniata</taxon>
        <taxon>Vertebrata</taxon>
        <taxon>Euteleostomi</taxon>
        <taxon>Archelosauria</taxon>
        <taxon>Archosauria</taxon>
        <taxon>Dinosauria</taxon>
        <taxon>Saurischia</taxon>
        <taxon>Theropoda</taxon>
        <taxon>Coelurosauria</taxon>
        <taxon>Aves</taxon>
        <taxon>Neognathae</taxon>
        <taxon>Neoaves</taxon>
        <taxon>Telluraves</taxon>
        <taxon>Australaves</taxon>
        <taxon>Passeriformes</taxon>
        <taxon>Sylvioidea</taxon>
        <taxon>Zosteropidae</taxon>
        <taxon>Zosterops</taxon>
    </lineage>
</organism>
<dbReference type="Gene3D" id="2.60.40.150">
    <property type="entry name" value="C2 domain"/>
    <property type="match status" value="1"/>
</dbReference>
<feature type="region of interest" description="Disordered" evidence="2">
    <location>
        <begin position="380"/>
        <end position="525"/>
    </location>
</feature>
<dbReference type="PROSITE" id="PS50004">
    <property type="entry name" value="C2"/>
    <property type="match status" value="1"/>
</dbReference>
<accession>A0A8K1D8M2</accession>
<sequence length="549" mass="59737">MAGVGVQEASDCLRAEAAFGGVSVAAAACRTARAAIEGNVSFSEFFGERVLEVAGGGSDRGGDLAFGRPEELSRWLKGVPGAPAVLEADLWPLHALVAKSDPRRAALRAAIGAYVAARALRVNCSCAPGHQSGHPSGHRSGQSKGDLRDLSDDPSDPNDPSDPDDPSADPTDRSANPSGHLSPPPHPCHCPCSPAPPPLGGTPCCPAHRGHAHLSVHLLGGRGWRGDLLTPTDAYVRASYSGRSARTATAWNTDRPAWGQRLDLGQVRLWPEARLELQVWDEDHGWDDDRLGSCLVPLTAGVRPQLTCFPGGGRLDFGVTVTCGPALAGPWCHLYVPRSPQGGAGVSQGVKWPQEWPEWLDEEEEEWEEAEALLRFWEVPEGSGGKNGRNRSFEGFLGSRKSGKMTQKYPKKSGFDHEDEDAKNPNFGPFLGSRKSGKMTQKNPKNPHFDREDGEPKNPDFGPFFKSPKSKKRPQKSPKKSHFGGEDEDAKNPKFGPFLGSPKAKKMHQKRPKNHQKSDFDDDEDEELSDAEFWRLWNLDKGEPKKTEF</sequence>
<feature type="compositionally biased region" description="Basic residues" evidence="2">
    <location>
        <begin position="468"/>
        <end position="482"/>
    </location>
</feature>
<dbReference type="InterPro" id="IPR000008">
    <property type="entry name" value="C2_dom"/>
</dbReference>
<feature type="compositionally biased region" description="Basic and acidic residues" evidence="2">
    <location>
        <begin position="413"/>
        <end position="423"/>
    </location>
</feature>
<name>A0A8K1D8M2_9PASS</name>
<dbReference type="PANTHER" id="PTHR46096:SF3">
    <property type="entry name" value="PERFORIN-1"/>
    <property type="match status" value="1"/>
</dbReference>
<dbReference type="InterPro" id="IPR020864">
    <property type="entry name" value="MACPF"/>
</dbReference>
<gene>
    <name evidence="4" type="ORF">HGM15179_019812</name>
</gene>
<evidence type="ECO:0000256" key="1">
    <source>
        <dbReference type="ARBA" id="ARBA00022729"/>
    </source>
</evidence>
<evidence type="ECO:0000313" key="5">
    <source>
        <dbReference type="Proteomes" id="UP000796761"/>
    </source>
</evidence>
<dbReference type="AlphaFoldDB" id="A0A8K1D8M2"/>
<protein>
    <recommendedName>
        <fullName evidence="3">C2 domain-containing protein</fullName>
    </recommendedName>
</protein>
<dbReference type="GO" id="GO:0016020">
    <property type="term" value="C:membrane"/>
    <property type="evidence" value="ECO:0007669"/>
    <property type="project" value="TreeGrafter"/>
</dbReference>
<reference evidence="4" key="1">
    <citation type="submission" date="2019-04" db="EMBL/GenBank/DDBJ databases">
        <title>Genome assembly of Zosterops borbonicus 15179.</title>
        <authorList>
            <person name="Leroy T."/>
            <person name="Anselmetti Y."/>
            <person name="Tilak M.-K."/>
            <person name="Nabholz B."/>
        </authorList>
    </citation>
    <scope>NUCLEOTIDE SEQUENCE</scope>
    <source>
        <strain evidence="4">HGM_15179</strain>
        <tissue evidence="4">Muscle</tissue>
    </source>
</reference>
<evidence type="ECO:0000313" key="4">
    <source>
        <dbReference type="EMBL" id="TRZ07295.1"/>
    </source>
</evidence>
<dbReference type="Pfam" id="PF00168">
    <property type="entry name" value="C2"/>
    <property type="match status" value="1"/>
</dbReference>
<dbReference type="GO" id="GO:0022829">
    <property type="term" value="F:wide pore channel activity"/>
    <property type="evidence" value="ECO:0007669"/>
    <property type="project" value="TreeGrafter"/>
</dbReference>
<dbReference type="Pfam" id="PF01823">
    <property type="entry name" value="MACPF"/>
    <property type="match status" value="1"/>
</dbReference>
<evidence type="ECO:0000256" key="2">
    <source>
        <dbReference type="SAM" id="MobiDB-lite"/>
    </source>
</evidence>
<dbReference type="GO" id="GO:0051607">
    <property type="term" value="P:defense response to virus"/>
    <property type="evidence" value="ECO:0007669"/>
    <property type="project" value="TreeGrafter"/>
</dbReference>
<dbReference type="InterPro" id="IPR052784">
    <property type="entry name" value="Perforin-1_pore-forming"/>
</dbReference>